<dbReference type="Pfam" id="PF13673">
    <property type="entry name" value="Acetyltransf_10"/>
    <property type="match status" value="1"/>
</dbReference>
<dbReference type="CDD" id="cd04301">
    <property type="entry name" value="NAT_SF"/>
    <property type="match status" value="1"/>
</dbReference>
<dbReference type="EMBL" id="BPEY01000023">
    <property type="protein sequence ID" value="GIU44735.1"/>
    <property type="molecule type" value="Genomic_DNA"/>
</dbReference>
<dbReference type="InterPro" id="IPR016181">
    <property type="entry name" value="Acyl_CoA_acyltransferase"/>
</dbReference>
<dbReference type="PANTHER" id="PTHR43451">
    <property type="entry name" value="ACETYLTRANSFERASE (GNAT) FAMILY PROTEIN"/>
    <property type="match status" value="1"/>
</dbReference>
<dbReference type="InterPro" id="IPR052564">
    <property type="entry name" value="N-acetyltrans/Recomb-assoc"/>
</dbReference>
<organism evidence="2 3">
    <name type="scientific">Shewanella sairae</name>
    <dbReference type="NCBI Taxonomy" id="190310"/>
    <lineage>
        <taxon>Bacteria</taxon>
        <taxon>Pseudomonadati</taxon>
        <taxon>Pseudomonadota</taxon>
        <taxon>Gammaproteobacteria</taxon>
        <taxon>Alteromonadales</taxon>
        <taxon>Shewanellaceae</taxon>
        <taxon>Shewanella</taxon>
    </lineage>
</organism>
<dbReference type="InterPro" id="IPR000182">
    <property type="entry name" value="GNAT_dom"/>
</dbReference>
<proteinExistence type="predicted"/>
<dbReference type="Gene3D" id="3.40.630.30">
    <property type="match status" value="1"/>
</dbReference>
<keyword evidence="3" id="KW-1185">Reference proteome</keyword>
<evidence type="ECO:0000313" key="2">
    <source>
        <dbReference type="EMBL" id="GIU44735.1"/>
    </source>
</evidence>
<feature type="domain" description="N-acetyltransferase" evidence="1">
    <location>
        <begin position="24"/>
        <end position="177"/>
    </location>
</feature>
<evidence type="ECO:0000313" key="3">
    <source>
        <dbReference type="Proteomes" id="UP000887104"/>
    </source>
</evidence>
<dbReference type="SUPFAM" id="SSF55729">
    <property type="entry name" value="Acyl-CoA N-acyltransferases (Nat)"/>
    <property type="match status" value="1"/>
</dbReference>
<dbReference type="PANTHER" id="PTHR43451:SF1">
    <property type="entry name" value="ACETYLTRANSFERASE"/>
    <property type="match status" value="1"/>
</dbReference>
<gene>
    <name evidence="2" type="ORF">TUM4438_16620</name>
</gene>
<evidence type="ECO:0000259" key="1">
    <source>
        <dbReference type="PROSITE" id="PS51186"/>
    </source>
</evidence>
<comment type="caution">
    <text evidence="2">The sequence shown here is derived from an EMBL/GenBank/DDBJ whole genome shotgun (WGS) entry which is preliminary data.</text>
</comment>
<sequence>MWIAAYAEHRYSRVGLIDWANKMITIRKALESDALAIYSLRNRSIVANCANYYTQQQLALWTQGEISNEFITDVCQNFYVSIVNNQVIGSGKISFDSGMLDGIFVDPDFFGRGAAKQMLAFLEQLAVQHNLTEIKLDSTLNAAGFYRACGFIGECISTYHSPRGISLDCVPMKKSLIDG</sequence>
<accession>A0ABQ4PB00</accession>
<reference evidence="2" key="1">
    <citation type="submission" date="2021-05" db="EMBL/GenBank/DDBJ databases">
        <title>Molecular characterization for Shewanella algae harboring chromosomal blaOXA-55-like strains isolated from clinical and environment sample.</title>
        <authorList>
            <person name="Ohama Y."/>
            <person name="Aoki K."/>
            <person name="Harada S."/>
            <person name="Moriya K."/>
            <person name="Ishii Y."/>
            <person name="Tateda K."/>
        </authorList>
    </citation>
    <scope>NUCLEOTIDE SEQUENCE</scope>
    <source>
        <strain evidence="2">JCM 11563</strain>
    </source>
</reference>
<dbReference type="Proteomes" id="UP000887104">
    <property type="component" value="Unassembled WGS sequence"/>
</dbReference>
<protein>
    <submittedName>
        <fullName evidence="2">N-acetyltransferase</fullName>
    </submittedName>
</protein>
<name>A0ABQ4PB00_9GAMM</name>
<dbReference type="PROSITE" id="PS51186">
    <property type="entry name" value="GNAT"/>
    <property type="match status" value="1"/>
</dbReference>